<name>A0A1Q2CGY6_9ACTN</name>
<dbReference type="EMBL" id="CP019605">
    <property type="protein sequence ID" value="AQP45363.1"/>
    <property type="molecule type" value="Genomic_DNA"/>
</dbReference>
<proteinExistence type="predicted"/>
<evidence type="ECO:0000313" key="1">
    <source>
        <dbReference type="EMBL" id="AQP45363.1"/>
    </source>
</evidence>
<gene>
    <name evidence="1" type="ORF">RPIT_11610</name>
</gene>
<sequence>MKRLRALVLSTERSRGALSAVRSLRQSGWTVGVGTPTAHGMLSASRAVSAAHLVPKPRGQARDFVAATNQAIAAGGYDVLFGGTDDFMAALSAYRGDLDAAVAHPDYPAVRSALDKLELTRLAGEVGLSAPRTHAATDDLRRSWRGAVVVKCRSHWTPGRTKAHRIETKLYPDMDSAWPRIEHIRAAGEEAIVQEAIDGRLSALIGVYRDGRLDARVQQEASAVWPIPSGVSTRAVTVPVDADLARRSEALLERLGWSGLVELQFLTGADGLPRLIDLNGRFFGSMSLTNAARPGVPDLWGRWTLGGPVDPLSDAPPGHRYTWLAGDLRRARVERRGGLARDLLGTLRWASSATDSVLSVRDLPPALQLVTDRFTREDAVDPGAPAEVRHGTRLAPGCAT</sequence>
<dbReference type="SUPFAM" id="SSF56059">
    <property type="entry name" value="Glutathione synthetase ATP-binding domain-like"/>
    <property type="match status" value="1"/>
</dbReference>
<reference evidence="1 2" key="1">
    <citation type="journal article" date="2016" name="Int. J. Syst. Evol. Microbiol.">
        <title>Tessaracoccus flavus sp. nov., isolated from the drainage system of a lindane-producing factory.</title>
        <authorList>
            <person name="Kumari R."/>
            <person name="Singh P."/>
            <person name="Schumann P."/>
            <person name="Lal R."/>
        </authorList>
    </citation>
    <scope>NUCLEOTIDE SEQUENCE [LARGE SCALE GENOMIC DNA]</scope>
    <source>
        <strain evidence="1 2">RP1T</strain>
    </source>
</reference>
<dbReference type="KEGG" id="tfl:RPIT_11610"/>
<dbReference type="AlphaFoldDB" id="A0A1Q2CGY6"/>
<evidence type="ECO:0000313" key="2">
    <source>
        <dbReference type="Proteomes" id="UP000188324"/>
    </source>
</evidence>
<accession>A0A1Q2CGY6</accession>
<dbReference type="RefSeq" id="WP_077343380.1">
    <property type="nucleotide sequence ID" value="NZ_CP019605.1"/>
</dbReference>
<protein>
    <submittedName>
        <fullName evidence="1">Uncharacterized protein</fullName>
    </submittedName>
</protein>
<keyword evidence="2" id="KW-1185">Reference proteome</keyword>
<organism evidence="1 2">
    <name type="scientific">Tessaracoccus flavus</name>
    <dbReference type="NCBI Taxonomy" id="1610493"/>
    <lineage>
        <taxon>Bacteria</taxon>
        <taxon>Bacillati</taxon>
        <taxon>Actinomycetota</taxon>
        <taxon>Actinomycetes</taxon>
        <taxon>Propionibacteriales</taxon>
        <taxon>Propionibacteriaceae</taxon>
        <taxon>Tessaracoccus</taxon>
    </lineage>
</organism>
<dbReference type="OrthoDB" id="3568063at2"/>
<dbReference type="Pfam" id="PF15632">
    <property type="entry name" value="ATPgrasp_Ter"/>
    <property type="match status" value="1"/>
</dbReference>
<dbReference type="STRING" id="1610493.RPIT_11610"/>
<dbReference type="Gene3D" id="3.30.470.20">
    <property type="entry name" value="ATP-grasp fold, B domain"/>
    <property type="match status" value="1"/>
</dbReference>
<dbReference type="Proteomes" id="UP000188324">
    <property type="component" value="Chromosome"/>
</dbReference>